<accession>A0A381ZS69</accession>
<dbReference type="InterPro" id="IPR053715">
    <property type="entry name" value="GH4_Enzyme_sf"/>
</dbReference>
<keyword evidence="5" id="KW-0378">Hydrolase</keyword>
<dbReference type="SUPFAM" id="SSF56327">
    <property type="entry name" value="LDH C-terminal domain-like"/>
    <property type="match status" value="1"/>
</dbReference>
<evidence type="ECO:0000256" key="4">
    <source>
        <dbReference type="ARBA" id="ARBA00022723"/>
    </source>
</evidence>
<dbReference type="Gene3D" id="3.90.1820.10">
    <property type="entry name" value="AglA-like glucosidase"/>
    <property type="match status" value="1"/>
</dbReference>
<evidence type="ECO:0000256" key="3">
    <source>
        <dbReference type="ARBA" id="ARBA00010141"/>
    </source>
</evidence>
<evidence type="ECO:0000256" key="9">
    <source>
        <dbReference type="ARBA" id="ARBA00023295"/>
    </source>
</evidence>
<evidence type="ECO:0000256" key="5">
    <source>
        <dbReference type="ARBA" id="ARBA00022801"/>
    </source>
</evidence>
<sequence length="454" mass="51243">MIKLTIIGAGSAVFTKNIVTDLLSVEAFKNMEIALQDIDPVRLKASHELLNVISEKLNASPKITSHTDRRKSLAGSDFVQTTIQVGGYKPSTVIDFEIPSQYGLKQTIADTLGIGGIMRALRTIPVLLDIAKDVMEVCPNAIWLQYVNPMCANMIAINNSFPGIKTLGLCHSVQGTAEMLAKDLGENIEDISYLCAGINHMAFYKTFEKKSNGGASEDLYPRLKNLADKIVNDEKLSSRSEEVTPYSNKVLHEKVRYEILRRFGYFVTESSEHFAEYVPWFIKQNRQDVIEKYKIPIEEYIDRCKISIKLWEKLKKDMTPIHNQPLKRSNEYASFIMDGVANNKEVTINANVMNNDYIDNLPSNCCVEVPCIINSDGYAPQKFGRLPEHLAALMRTNVNVQILMAEAAITKKREHIYHAALLDPLTASNLTIDEIYSMTDKMIEAHKEFLPEYH</sequence>
<dbReference type="CDD" id="cd05297">
    <property type="entry name" value="GH4_alpha_glucosidase_galactosidase"/>
    <property type="match status" value="1"/>
</dbReference>
<organism evidence="11">
    <name type="scientific">marine metagenome</name>
    <dbReference type="NCBI Taxonomy" id="408172"/>
    <lineage>
        <taxon>unclassified sequences</taxon>
        <taxon>metagenomes</taxon>
        <taxon>ecological metagenomes</taxon>
    </lineage>
</organism>
<evidence type="ECO:0000256" key="8">
    <source>
        <dbReference type="ARBA" id="ARBA00023277"/>
    </source>
</evidence>
<keyword evidence="8" id="KW-0119">Carbohydrate metabolism</keyword>
<feature type="domain" description="Glycosyl hydrolase family 4 C-terminal" evidence="10">
    <location>
        <begin position="195"/>
        <end position="426"/>
    </location>
</feature>
<gene>
    <name evidence="11" type="ORF">METZ01_LOCUS144979</name>
</gene>
<dbReference type="SUPFAM" id="SSF51735">
    <property type="entry name" value="NAD(P)-binding Rossmann-fold domains"/>
    <property type="match status" value="1"/>
</dbReference>
<dbReference type="InterPro" id="IPR001088">
    <property type="entry name" value="Glyco_hydro_4"/>
</dbReference>
<dbReference type="GO" id="GO:0046872">
    <property type="term" value="F:metal ion binding"/>
    <property type="evidence" value="ECO:0007669"/>
    <property type="project" value="UniProtKB-KW"/>
</dbReference>
<evidence type="ECO:0000256" key="1">
    <source>
        <dbReference type="ARBA" id="ARBA00001911"/>
    </source>
</evidence>
<evidence type="ECO:0000256" key="2">
    <source>
        <dbReference type="ARBA" id="ARBA00001936"/>
    </source>
</evidence>
<dbReference type="PRINTS" id="PR00732">
    <property type="entry name" value="GLHYDRLASE4"/>
</dbReference>
<evidence type="ECO:0000259" key="10">
    <source>
        <dbReference type="Pfam" id="PF11975"/>
    </source>
</evidence>
<proteinExistence type="inferred from homology"/>
<dbReference type="AlphaFoldDB" id="A0A381ZS69"/>
<dbReference type="InterPro" id="IPR015955">
    <property type="entry name" value="Lactate_DH/Glyco_Ohase_4_C"/>
</dbReference>
<comment type="cofactor">
    <cofactor evidence="2">
        <name>Mn(2+)</name>
        <dbReference type="ChEBI" id="CHEBI:29035"/>
    </cofactor>
</comment>
<reference evidence="11" key="1">
    <citation type="submission" date="2018-05" db="EMBL/GenBank/DDBJ databases">
        <authorList>
            <person name="Lanie J.A."/>
            <person name="Ng W.-L."/>
            <person name="Kazmierczak K.M."/>
            <person name="Andrzejewski T.M."/>
            <person name="Davidsen T.M."/>
            <person name="Wayne K.J."/>
            <person name="Tettelin H."/>
            <person name="Glass J.I."/>
            <person name="Rusch D."/>
            <person name="Podicherti R."/>
            <person name="Tsui H.-C.T."/>
            <person name="Winkler M.E."/>
        </authorList>
    </citation>
    <scope>NUCLEOTIDE SEQUENCE</scope>
</reference>
<dbReference type="GO" id="GO:0005975">
    <property type="term" value="P:carbohydrate metabolic process"/>
    <property type="evidence" value="ECO:0007669"/>
    <property type="project" value="InterPro"/>
</dbReference>
<evidence type="ECO:0000256" key="7">
    <source>
        <dbReference type="ARBA" id="ARBA00023211"/>
    </source>
</evidence>
<dbReference type="PANTHER" id="PTHR32092:SF6">
    <property type="entry name" value="ALPHA-GALACTOSIDASE"/>
    <property type="match status" value="1"/>
</dbReference>
<keyword evidence="4" id="KW-0479">Metal-binding</keyword>
<comment type="similarity">
    <text evidence="3">Belongs to the glycosyl hydrolase 4 family.</text>
</comment>
<comment type="cofactor">
    <cofactor evidence="1">
        <name>NAD(+)</name>
        <dbReference type="ChEBI" id="CHEBI:57540"/>
    </cofactor>
</comment>
<protein>
    <recommendedName>
        <fullName evidence="10">Glycosyl hydrolase family 4 C-terminal domain-containing protein</fullName>
    </recommendedName>
</protein>
<dbReference type="InterPro" id="IPR036291">
    <property type="entry name" value="NAD(P)-bd_dom_sf"/>
</dbReference>
<dbReference type="PANTHER" id="PTHR32092">
    <property type="entry name" value="6-PHOSPHO-BETA-GLUCOSIDASE-RELATED"/>
    <property type="match status" value="1"/>
</dbReference>
<keyword evidence="6" id="KW-0520">NAD</keyword>
<keyword evidence="7" id="KW-0464">Manganese</keyword>
<dbReference type="InterPro" id="IPR022616">
    <property type="entry name" value="Glyco_hydro_4_C"/>
</dbReference>
<dbReference type="EMBL" id="UINC01022464">
    <property type="protein sequence ID" value="SVA92125.1"/>
    <property type="molecule type" value="Genomic_DNA"/>
</dbReference>
<dbReference type="Pfam" id="PF02056">
    <property type="entry name" value="Glyco_hydro_4"/>
    <property type="match status" value="1"/>
</dbReference>
<dbReference type="Pfam" id="PF11975">
    <property type="entry name" value="Glyco_hydro_4C"/>
    <property type="match status" value="1"/>
</dbReference>
<evidence type="ECO:0000256" key="6">
    <source>
        <dbReference type="ARBA" id="ARBA00023027"/>
    </source>
</evidence>
<evidence type="ECO:0000313" key="11">
    <source>
        <dbReference type="EMBL" id="SVA92125.1"/>
    </source>
</evidence>
<name>A0A381ZS69_9ZZZZ</name>
<keyword evidence="9" id="KW-0326">Glycosidase</keyword>
<dbReference type="GO" id="GO:0004553">
    <property type="term" value="F:hydrolase activity, hydrolyzing O-glycosyl compounds"/>
    <property type="evidence" value="ECO:0007669"/>
    <property type="project" value="InterPro"/>
</dbReference>
<dbReference type="NCBIfam" id="NF011657">
    <property type="entry name" value="PRK15076.1"/>
    <property type="match status" value="1"/>
</dbReference>
<dbReference type="GO" id="GO:0016616">
    <property type="term" value="F:oxidoreductase activity, acting on the CH-OH group of donors, NAD or NADP as acceptor"/>
    <property type="evidence" value="ECO:0007669"/>
    <property type="project" value="InterPro"/>
</dbReference>